<evidence type="ECO:0000313" key="1">
    <source>
        <dbReference type="EMBL" id="AXG06539.1"/>
    </source>
</evidence>
<dbReference type="GeneID" id="37283508"/>
<dbReference type="Proteomes" id="UP000253273">
    <property type="component" value="Chromosome"/>
</dbReference>
<dbReference type="Pfam" id="PF23959">
    <property type="entry name" value="DUF7288"/>
    <property type="match status" value="1"/>
</dbReference>
<dbReference type="EMBL" id="CP031150">
    <property type="protein sequence ID" value="AXG06539.1"/>
    <property type="molecule type" value="Genomic_DNA"/>
</dbReference>
<dbReference type="KEGG" id="haj:DU500_08945"/>
<sequence length="200" mass="21417">MVTVRAQAHTLEAIAAGIVVLASVVFALQVTAVTPLSASTASQHIENQQQASAAGVLDASRENGALDAAVTYWDETNGTLHGTSGGGYTTDAEVERTTLGRMLLDTFEARGVAFNVYFTYTADTGSFARQRFIYRGEPSDNAATAATTVMLYDDDPLYDANETPTDTTVNESTTYDALIPPESSTGLYNVVRVEVVVWRM</sequence>
<gene>
    <name evidence="1" type="ORF">DU500_08945</name>
</gene>
<dbReference type="RefSeq" id="WP_114585677.1">
    <property type="nucleotide sequence ID" value="NZ_CP031150.1"/>
</dbReference>
<evidence type="ECO:0000313" key="2">
    <source>
        <dbReference type="Proteomes" id="UP000253273"/>
    </source>
</evidence>
<accession>A0A345E2W7</accession>
<name>A0A345E2W7_9EURY</name>
<reference evidence="1 2" key="1">
    <citation type="submission" date="2018-07" db="EMBL/GenBank/DDBJ databases">
        <title>Genome sequences of Haloplanus sp. CBA1113.</title>
        <authorList>
            <person name="Kim Y.B."/>
            <person name="Roh S.W."/>
        </authorList>
    </citation>
    <scope>NUCLEOTIDE SEQUENCE [LARGE SCALE GENOMIC DNA]</scope>
    <source>
        <strain evidence="1 2">CBA1113</strain>
    </source>
</reference>
<protein>
    <submittedName>
        <fullName evidence="1">Uncharacterized protein</fullName>
    </submittedName>
</protein>
<keyword evidence="2" id="KW-1185">Reference proteome</keyword>
<dbReference type="AlphaFoldDB" id="A0A345E2W7"/>
<organism evidence="1 2">
    <name type="scientific">Haloplanus rubicundus</name>
    <dbReference type="NCBI Taxonomy" id="1547898"/>
    <lineage>
        <taxon>Archaea</taxon>
        <taxon>Methanobacteriati</taxon>
        <taxon>Methanobacteriota</taxon>
        <taxon>Stenosarchaea group</taxon>
        <taxon>Halobacteria</taxon>
        <taxon>Halobacteriales</taxon>
        <taxon>Haloferacaceae</taxon>
        <taxon>Haloplanus</taxon>
    </lineage>
</organism>
<dbReference type="InterPro" id="IPR055712">
    <property type="entry name" value="DUF7288"/>
</dbReference>
<dbReference type="OrthoDB" id="324613at2157"/>
<proteinExistence type="predicted"/>